<dbReference type="CAZy" id="GT4">
    <property type="family name" value="Glycosyltransferase Family 4"/>
</dbReference>
<dbReference type="EMBL" id="CP000481">
    <property type="protein sequence ID" value="ABK52221.1"/>
    <property type="molecule type" value="Genomic_DNA"/>
</dbReference>
<feature type="domain" description="Glycosyl transferase family 1" evidence="3">
    <location>
        <begin position="196"/>
        <end position="356"/>
    </location>
</feature>
<evidence type="ECO:0000313" key="6">
    <source>
        <dbReference type="Proteomes" id="UP000008221"/>
    </source>
</evidence>
<keyword evidence="1" id="KW-0328">Glycosyltransferase</keyword>
<evidence type="ECO:0000259" key="4">
    <source>
        <dbReference type="Pfam" id="PF13439"/>
    </source>
</evidence>
<dbReference type="InParanoid" id="A0LS11"/>
<proteinExistence type="predicted"/>
<dbReference type="Proteomes" id="UP000008221">
    <property type="component" value="Chromosome"/>
</dbReference>
<reference evidence="5 6" key="1">
    <citation type="journal article" date="2009" name="Genome Res.">
        <title>Complete genome of the cellulolytic thermophile Acidothermus cellulolyticus 11B provides insights into its ecophysiological and evolutionary adaptations.</title>
        <authorList>
            <person name="Barabote R.D."/>
            <person name="Xie G."/>
            <person name="Leu D.H."/>
            <person name="Normand P."/>
            <person name="Necsulea A."/>
            <person name="Daubin V."/>
            <person name="Medigue C."/>
            <person name="Adney W.S."/>
            <person name="Xu X.C."/>
            <person name="Lapidus A."/>
            <person name="Parales R.E."/>
            <person name="Detter C."/>
            <person name="Pujic P."/>
            <person name="Bruce D."/>
            <person name="Lavire C."/>
            <person name="Challacombe J.F."/>
            <person name="Brettin T.S."/>
            <person name="Berry A.M."/>
        </authorList>
    </citation>
    <scope>NUCLEOTIDE SEQUENCE [LARGE SCALE GENOMIC DNA]</scope>
    <source>
        <strain evidence="6">ATCC 43068 / DSM 8971 / 11B</strain>
    </source>
</reference>
<evidence type="ECO:0000256" key="2">
    <source>
        <dbReference type="ARBA" id="ARBA00022679"/>
    </source>
</evidence>
<dbReference type="Pfam" id="PF13439">
    <property type="entry name" value="Glyco_transf_4"/>
    <property type="match status" value="1"/>
</dbReference>
<dbReference type="PANTHER" id="PTHR46401">
    <property type="entry name" value="GLYCOSYLTRANSFERASE WBBK-RELATED"/>
    <property type="match status" value="1"/>
</dbReference>
<dbReference type="GO" id="GO:0009103">
    <property type="term" value="P:lipopolysaccharide biosynthetic process"/>
    <property type="evidence" value="ECO:0007669"/>
    <property type="project" value="TreeGrafter"/>
</dbReference>
<evidence type="ECO:0000256" key="1">
    <source>
        <dbReference type="ARBA" id="ARBA00022676"/>
    </source>
</evidence>
<gene>
    <name evidence="5" type="ordered locus">Acel_0447</name>
</gene>
<dbReference type="InterPro" id="IPR028098">
    <property type="entry name" value="Glyco_trans_4-like_N"/>
</dbReference>
<dbReference type="RefSeq" id="WP_011719284.1">
    <property type="nucleotide sequence ID" value="NC_008578.1"/>
</dbReference>
<dbReference type="AlphaFoldDB" id="A0LS11"/>
<keyword evidence="6" id="KW-1185">Reference proteome</keyword>
<name>A0LS11_ACIC1</name>
<dbReference type="STRING" id="351607.Acel_0447"/>
<sequence>MTRLRVAVNLLWCVPGVVGGTERYAVDLLNALRGRDDLALTLFATPEFTGRYPEFARHCITAPLPAGRHVVRRVAVEHSWLALRLRSGDFDVVHHLGGLVPTAPVPAVVTIHDLQYLVYPRNFSILKRAYLRAAQGRAVRRARVVCTVSEFTGRHVRAAFPAAGRVVVIPPLLLPPPEPTDADREAVDALLRNVGTFILYPAAFYPHKNHRVLIEAFARFAHRRAVQLVFTGAAGAGAWGSARSTESEIRALAARHRLNDQVKFFGHLPRPHLVELYRRAAVLAFPSRFEGFGLPVLEAMAHGVPVAAARAAALPELVGDAGLLVDPDDILGWADALERLLDDDAERCRCADAGRRRAAEFAAPRSVDRQVAVYREVAERR</sequence>
<dbReference type="CDD" id="cd03809">
    <property type="entry name" value="GT4_MtfB-like"/>
    <property type="match status" value="1"/>
</dbReference>
<dbReference type="HOGENOM" id="CLU_009583_27_6_11"/>
<evidence type="ECO:0000259" key="3">
    <source>
        <dbReference type="Pfam" id="PF00534"/>
    </source>
</evidence>
<organism evidence="5 6">
    <name type="scientific">Acidothermus cellulolyticus (strain ATCC 43068 / DSM 8971 / 11B)</name>
    <dbReference type="NCBI Taxonomy" id="351607"/>
    <lineage>
        <taxon>Bacteria</taxon>
        <taxon>Bacillati</taxon>
        <taxon>Actinomycetota</taxon>
        <taxon>Actinomycetes</taxon>
        <taxon>Acidothermales</taxon>
        <taxon>Acidothermaceae</taxon>
        <taxon>Acidothermus</taxon>
    </lineage>
</organism>
<dbReference type="PANTHER" id="PTHR46401:SF2">
    <property type="entry name" value="GLYCOSYLTRANSFERASE WBBK-RELATED"/>
    <property type="match status" value="1"/>
</dbReference>
<dbReference type="Gene3D" id="3.40.50.2000">
    <property type="entry name" value="Glycogen Phosphorylase B"/>
    <property type="match status" value="2"/>
</dbReference>
<dbReference type="InterPro" id="IPR001296">
    <property type="entry name" value="Glyco_trans_1"/>
</dbReference>
<dbReference type="Pfam" id="PF00534">
    <property type="entry name" value="Glycos_transf_1"/>
    <property type="match status" value="1"/>
</dbReference>
<dbReference type="SUPFAM" id="SSF53756">
    <property type="entry name" value="UDP-Glycosyltransferase/glycogen phosphorylase"/>
    <property type="match status" value="1"/>
</dbReference>
<accession>A0LS11</accession>
<protein>
    <submittedName>
        <fullName evidence="5">Glycosyl transferase, group 1</fullName>
    </submittedName>
</protein>
<evidence type="ECO:0000313" key="5">
    <source>
        <dbReference type="EMBL" id="ABK52221.1"/>
    </source>
</evidence>
<dbReference type="GO" id="GO:0016757">
    <property type="term" value="F:glycosyltransferase activity"/>
    <property type="evidence" value="ECO:0007669"/>
    <property type="project" value="UniProtKB-KW"/>
</dbReference>
<dbReference type="eggNOG" id="COG0438">
    <property type="taxonomic scope" value="Bacteria"/>
</dbReference>
<feature type="domain" description="Glycosyltransferase subfamily 4-like N-terminal" evidence="4">
    <location>
        <begin position="18"/>
        <end position="171"/>
    </location>
</feature>
<dbReference type="OrthoDB" id="9801609at2"/>
<dbReference type="KEGG" id="ace:Acel_0447"/>
<keyword evidence="2 5" id="KW-0808">Transferase</keyword>